<sequence length="637" mass="71468">MEYWENAYDNQSAYFASSSSPGELQAVTEGQDVGLVGVEKSSSCDERRPKCKQCTRLDHECDYSPKLVFKDETLKVVDKYVEPPTAGGSWNSESELQLLPVEPDSLPPFTRLTTDEDWQQKATYQPPGTYYVVANSDSFAESPEYKISTTIDSQSQSSARSNQRAKSNVPIDHATVILGHFEGGSRKSLVDSAFTTNEHRSSLPPRIPHASYSHLRSHMTSPRTSVMAAHPNEHSENVLIHHWRSFVRKQLFYTCALTNVSSIGLVDLIEDASKSCLPLRHAMLALCALSLAIKQEGQTVQALEHYTKAIDALKESNTEQDLTSDARRRTVIPHEPFASIVFTIYTIDATALISCSVGGTPVLDHTFREHMPTSRDLMHATPLLATDLVTSLDREILEPAYSLLHNLVILWTILGQTSCQIKQEIRERCQIQQAQDHSGMINPYPTMVTRWHAQISHTRDALKQLWQLAPEMLLVPPSAVTEQQQPLFERARQIHGQAILLYNSSLIYSHTTMWPAQAEDLDRRGNDFVEVQQSVTDILKATSDIVARGDTQQRSAVLALLLAGNASRNENERYSALELLKRFEETSLGCNTRATRILFEAVLKKKDELRASGFSEHVDWIGMAQELGWQHLVNFGL</sequence>
<organism evidence="4 5">
    <name type="scientific">Gomphillus americanus</name>
    <dbReference type="NCBI Taxonomy" id="1940652"/>
    <lineage>
        <taxon>Eukaryota</taxon>
        <taxon>Fungi</taxon>
        <taxon>Dikarya</taxon>
        <taxon>Ascomycota</taxon>
        <taxon>Pezizomycotina</taxon>
        <taxon>Lecanoromycetes</taxon>
        <taxon>OSLEUM clade</taxon>
        <taxon>Ostropomycetidae</taxon>
        <taxon>Ostropales</taxon>
        <taxon>Graphidaceae</taxon>
        <taxon>Gomphilloideae</taxon>
        <taxon>Gomphillus</taxon>
    </lineage>
</organism>
<dbReference type="GO" id="GO:0008270">
    <property type="term" value="F:zinc ion binding"/>
    <property type="evidence" value="ECO:0007669"/>
    <property type="project" value="InterPro"/>
</dbReference>
<proteinExistence type="predicted"/>
<gene>
    <name evidence="4" type="ORF">GOMPHAMPRED_001060</name>
</gene>
<dbReference type="AlphaFoldDB" id="A0A8H3F402"/>
<dbReference type="PANTHER" id="PTHR37534:SF49">
    <property type="entry name" value="LYSINE BIOSYNTHESIS REGULATORY PROTEIN LYS14"/>
    <property type="match status" value="1"/>
</dbReference>
<dbReference type="GO" id="GO:0000981">
    <property type="term" value="F:DNA-binding transcription factor activity, RNA polymerase II-specific"/>
    <property type="evidence" value="ECO:0007669"/>
    <property type="project" value="InterPro"/>
</dbReference>
<keyword evidence="5" id="KW-1185">Reference proteome</keyword>
<evidence type="ECO:0000256" key="1">
    <source>
        <dbReference type="ARBA" id="ARBA00004123"/>
    </source>
</evidence>
<evidence type="ECO:0000256" key="3">
    <source>
        <dbReference type="SAM" id="MobiDB-lite"/>
    </source>
</evidence>
<dbReference type="InterPro" id="IPR021858">
    <property type="entry name" value="Fun_TF"/>
</dbReference>
<dbReference type="InterPro" id="IPR001138">
    <property type="entry name" value="Zn2Cys6_DnaBD"/>
</dbReference>
<protein>
    <recommendedName>
        <fullName evidence="6">Zn(2)-C6 fungal-type domain-containing protein</fullName>
    </recommendedName>
</protein>
<dbReference type="GO" id="GO:0005634">
    <property type="term" value="C:nucleus"/>
    <property type="evidence" value="ECO:0007669"/>
    <property type="project" value="UniProtKB-SubCell"/>
</dbReference>
<reference evidence="4" key="1">
    <citation type="submission" date="2021-03" db="EMBL/GenBank/DDBJ databases">
        <authorList>
            <person name="Tagirdzhanova G."/>
        </authorList>
    </citation>
    <scope>NUCLEOTIDE SEQUENCE</scope>
</reference>
<dbReference type="Proteomes" id="UP000664169">
    <property type="component" value="Unassembled WGS sequence"/>
</dbReference>
<keyword evidence="2" id="KW-0539">Nucleus</keyword>
<dbReference type="GO" id="GO:0000976">
    <property type="term" value="F:transcription cis-regulatory region binding"/>
    <property type="evidence" value="ECO:0007669"/>
    <property type="project" value="TreeGrafter"/>
</dbReference>
<evidence type="ECO:0008006" key="6">
    <source>
        <dbReference type="Google" id="ProtNLM"/>
    </source>
</evidence>
<dbReference type="OrthoDB" id="3598904at2759"/>
<dbReference type="CDD" id="cd00067">
    <property type="entry name" value="GAL4"/>
    <property type="match status" value="1"/>
</dbReference>
<evidence type="ECO:0000313" key="5">
    <source>
        <dbReference type="Proteomes" id="UP000664169"/>
    </source>
</evidence>
<name>A0A8H3F402_9LECA</name>
<feature type="region of interest" description="Disordered" evidence="3">
    <location>
        <begin position="148"/>
        <end position="167"/>
    </location>
</feature>
<evidence type="ECO:0000256" key="2">
    <source>
        <dbReference type="ARBA" id="ARBA00023242"/>
    </source>
</evidence>
<comment type="subcellular location">
    <subcellularLocation>
        <location evidence="1">Nucleus</location>
    </subcellularLocation>
</comment>
<accession>A0A8H3F402</accession>
<comment type="caution">
    <text evidence="4">The sequence shown here is derived from an EMBL/GenBank/DDBJ whole genome shotgun (WGS) entry which is preliminary data.</text>
</comment>
<dbReference type="GO" id="GO:0045944">
    <property type="term" value="P:positive regulation of transcription by RNA polymerase II"/>
    <property type="evidence" value="ECO:0007669"/>
    <property type="project" value="TreeGrafter"/>
</dbReference>
<dbReference type="Pfam" id="PF11951">
    <property type="entry name" value="Fungal_trans_2"/>
    <property type="match status" value="2"/>
</dbReference>
<dbReference type="EMBL" id="CAJPDQ010000011">
    <property type="protein sequence ID" value="CAF9916619.1"/>
    <property type="molecule type" value="Genomic_DNA"/>
</dbReference>
<evidence type="ECO:0000313" key="4">
    <source>
        <dbReference type="EMBL" id="CAF9916619.1"/>
    </source>
</evidence>
<dbReference type="PANTHER" id="PTHR37534">
    <property type="entry name" value="TRANSCRIPTIONAL ACTIVATOR PROTEIN UGA3"/>
    <property type="match status" value="1"/>
</dbReference>